<dbReference type="InterPro" id="IPR050482">
    <property type="entry name" value="Sensor_HK_TwoCompSys"/>
</dbReference>
<feature type="transmembrane region" description="Helical" evidence="4">
    <location>
        <begin position="47"/>
        <end position="67"/>
    </location>
</feature>
<dbReference type="PANTHER" id="PTHR24421:SF61">
    <property type="entry name" value="OXYGEN SENSOR HISTIDINE KINASE NREB"/>
    <property type="match status" value="1"/>
</dbReference>
<dbReference type="Pfam" id="PF04024">
    <property type="entry name" value="PspC"/>
    <property type="match status" value="1"/>
</dbReference>
<evidence type="ECO:0000256" key="1">
    <source>
        <dbReference type="ARBA" id="ARBA00022679"/>
    </source>
</evidence>
<dbReference type="AlphaFoldDB" id="A0A917BSJ6"/>
<dbReference type="PANTHER" id="PTHR24421">
    <property type="entry name" value="NITRATE/NITRITE SENSOR PROTEIN NARX-RELATED"/>
    <property type="match status" value="1"/>
</dbReference>
<feature type="domain" description="Histidine kinase/HSP90-like ATPase" evidence="5">
    <location>
        <begin position="327"/>
        <end position="416"/>
    </location>
</feature>
<dbReference type="CDD" id="cd16917">
    <property type="entry name" value="HATPase_UhpB-NarQ-NarX-like"/>
    <property type="match status" value="1"/>
</dbReference>
<dbReference type="InterPro" id="IPR003594">
    <property type="entry name" value="HATPase_dom"/>
</dbReference>
<gene>
    <name evidence="7" type="ORF">GCM10011519_31380</name>
</gene>
<dbReference type="SUPFAM" id="SSF55874">
    <property type="entry name" value="ATPase domain of HSP90 chaperone/DNA topoisomerase II/histidine kinase"/>
    <property type="match status" value="1"/>
</dbReference>
<dbReference type="InterPro" id="IPR007168">
    <property type="entry name" value="Phageshock_PspC_N"/>
</dbReference>
<dbReference type="RefSeq" id="WP_188780624.1">
    <property type="nucleotide sequence ID" value="NZ_BMKQ01000001.1"/>
</dbReference>
<proteinExistence type="predicted"/>
<reference evidence="7" key="2">
    <citation type="submission" date="2020-09" db="EMBL/GenBank/DDBJ databases">
        <authorList>
            <person name="Sun Q."/>
            <person name="Zhou Y."/>
        </authorList>
    </citation>
    <scope>NUCLEOTIDE SEQUENCE</scope>
    <source>
        <strain evidence="7">CGMCC 1.16067</strain>
    </source>
</reference>
<keyword evidence="4" id="KW-0472">Membrane</keyword>
<evidence type="ECO:0000313" key="8">
    <source>
        <dbReference type="Proteomes" id="UP000649179"/>
    </source>
</evidence>
<protein>
    <submittedName>
        <fullName evidence="7">Histidine kinase</fullName>
    </submittedName>
</protein>
<comment type="caution">
    <text evidence="7">The sequence shown here is derived from an EMBL/GenBank/DDBJ whole genome shotgun (WGS) entry which is preliminary data.</text>
</comment>
<dbReference type="GO" id="GO:0000160">
    <property type="term" value="P:phosphorelay signal transduction system"/>
    <property type="evidence" value="ECO:0007669"/>
    <property type="project" value="UniProtKB-KW"/>
</dbReference>
<dbReference type="GO" id="GO:0016301">
    <property type="term" value="F:kinase activity"/>
    <property type="evidence" value="ECO:0007669"/>
    <property type="project" value="UniProtKB-KW"/>
</dbReference>
<keyword evidence="4" id="KW-0812">Transmembrane</keyword>
<dbReference type="InterPro" id="IPR036890">
    <property type="entry name" value="HATPase_C_sf"/>
</dbReference>
<feature type="transmembrane region" description="Helical" evidence="4">
    <location>
        <begin position="21"/>
        <end position="41"/>
    </location>
</feature>
<evidence type="ECO:0000256" key="4">
    <source>
        <dbReference type="SAM" id="Phobius"/>
    </source>
</evidence>
<evidence type="ECO:0000259" key="6">
    <source>
        <dbReference type="Pfam" id="PF04024"/>
    </source>
</evidence>
<dbReference type="Gene3D" id="3.30.565.10">
    <property type="entry name" value="Histidine kinase-like ATPase, C-terminal domain"/>
    <property type="match status" value="1"/>
</dbReference>
<keyword evidence="3" id="KW-0902">Two-component regulatory system</keyword>
<name>A0A917BSJ6_9ACTN</name>
<evidence type="ECO:0000259" key="5">
    <source>
        <dbReference type="Pfam" id="PF02518"/>
    </source>
</evidence>
<evidence type="ECO:0000256" key="2">
    <source>
        <dbReference type="ARBA" id="ARBA00022777"/>
    </source>
</evidence>
<keyword evidence="2 7" id="KW-0418">Kinase</keyword>
<keyword evidence="4" id="KW-1133">Transmembrane helix</keyword>
<evidence type="ECO:0000313" key="7">
    <source>
        <dbReference type="EMBL" id="GGF55216.1"/>
    </source>
</evidence>
<organism evidence="7 8">
    <name type="scientific">Marmoricola endophyticus</name>
    <dbReference type="NCBI Taxonomy" id="2040280"/>
    <lineage>
        <taxon>Bacteria</taxon>
        <taxon>Bacillati</taxon>
        <taxon>Actinomycetota</taxon>
        <taxon>Actinomycetes</taxon>
        <taxon>Propionibacteriales</taxon>
        <taxon>Nocardioidaceae</taxon>
        <taxon>Marmoricola</taxon>
    </lineage>
</organism>
<dbReference type="Proteomes" id="UP000649179">
    <property type="component" value="Unassembled WGS sequence"/>
</dbReference>
<evidence type="ECO:0000256" key="3">
    <source>
        <dbReference type="ARBA" id="ARBA00023012"/>
    </source>
</evidence>
<feature type="domain" description="Phage shock protein PspC N-terminal" evidence="6">
    <location>
        <begin position="13"/>
        <end position="70"/>
    </location>
</feature>
<feature type="transmembrane region" description="Helical" evidence="4">
    <location>
        <begin position="160"/>
        <end position="188"/>
    </location>
</feature>
<dbReference type="Pfam" id="PF02518">
    <property type="entry name" value="HATPase_c"/>
    <property type="match status" value="1"/>
</dbReference>
<keyword evidence="1" id="KW-0808">Transferase</keyword>
<keyword evidence="8" id="KW-1185">Reference proteome</keyword>
<feature type="transmembrane region" description="Helical" evidence="4">
    <location>
        <begin position="200"/>
        <end position="220"/>
    </location>
</feature>
<dbReference type="EMBL" id="BMKQ01000001">
    <property type="protein sequence ID" value="GGF55216.1"/>
    <property type="molecule type" value="Genomic_DNA"/>
</dbReference>
<feature type="transmembrane region" description="Helical" evidence="4">
    <location>
        <begin position="96"/>
        <end position="117"/>
    </location>
</feature>
<accession>A0A917BSJ6</accession>
<sequence>MPALPTTAVWVPRRARRDLDAAYVGGVAAGLARHLALPVLWVRAFFLLSTVVGGFGLLTYAALWLLLPAERHFGDVAPGLAAASRQGRRPGRGPRVLRDLGPLVAVAAVAAGLVLLLGSLIGVNLWPLVLAVVAVAVLWRQADEAQRERWRDSGVGPVRVALGGGGWASYARIGSGLVLLVGAIVLLLVRGGGVGVARDAAVAAVLGVGGVLLMVGPWLVRLSADLSEERAERVRSQERADVAAHLHDSVLQTLALIQRSADDPAQVARLARAQERDLRSWLFEEPEPAGESLAASLRRLAAEVEDAHGVAVEVVGVGERTLPEAARPLLLAAREAMVNAAVHSGAARVDVYAEAGPAHVEVFVRDRGTGFDPDGVPADRHGVRHSIVGRMERHGGTARVRSAPGQGTEVRLAVDLVEDDS</sequence>
<reference evidence="7" key="1">
    <citation type="journal article" date="2014" name="Int. J. Syst. Evol. Microbiol.">
        <title>Complete genome sequence of Corynebacterium casei LMG S-19264T (=DSM 44701T), isolated from a smear-ripened cheese.</title>
        <authorList>
            <consortium name="US DOE Joint Genome Institute (JGI-PGF)"/>
            <person name="Walter F."/>
            <person name="Albersmeier A."/>
            <person name="Kalinowski J."/>
            <person name="Ruckert C."/>
        </authorList>
    </citation>
    <scope>NUCLEOTIDE SEQUENCE</scope>
    <source>
        <strain evidence="7">CGMCC 1.16067</strain>
    </source>
</reference>